<dbReference type="EMBL" id="VSSQ01084357">
    <property type="protein sequence ID" value="MPN32379.1"/>
    <property type="molecule type" value="Genomic_DNA"/>
</dbReference>
<dbReference type="InterPro" id="IPR036890">
    <property type="entry name" value="HATPase_C_sf"/>
</dbReference>
<gene>
    <name evidence="3" type="primary">rcsC_232</name>
    <name evidence="3" type="ORF">SDC9_179857</name>
</gene>
<protein>
    <submittedName>
        <fullName evidence="3">Sensor histidine kinase RcsC</fullName>
        <ecNumber evidence="3">2.7.13.3</ecNumber>
    </submittedName>
</protein>
<dbReference type="PANTHER" id="PTHR43547:SF2">
    <property type="entry name" value="HYBRID SIGNAL TRANSDUCTION HISTIDINE KINASE C"/>
    <property type="match status" value="1"/>
</dbReference>
<dbReference type="InterPro" id="IPR004358">
    <property type="entry name" value="Sig_transdc_His_kin-like_C"/>
</dbReference>
<dbReference type="CDD" id="cd00075">
    <property type="entry name" value="HATPase"/>
    <property type="match status" value="1"/>
</dbReference>
<keyword evidence="3" id="KW-0808">Transferase</keyword>
<organism evidence="3">
    <name type="scientific">bioreactor metagenome</name>
    <dbReference type="NCBI Taxonomy" id="1076179"/>
    <lineage>
        <taxon>unclassified sequences</taxon>
        <taxon>metagenomes</taxon>
        <taxon>ecological metagenomes</taxon>
    </lineage>
</organism>
<keyword evidence="3" id="KW-0418">Kinase</keyword>
<dbReference type="PANTHER" id="PTHR43547">
    <property type="entry name" value="TWO-COMPONENT HISTIDINE KINASE"/>
    <property type="match status" value="1"/>
</dbReference>
<proteinExistence type="predicted"/>
<dbReference type="EC" id="2.7.13.3" evidence="3"/>
<dbReference type="PROSITE" id="PS50109">
    <property type="entry name" value="HIS_KIN"/>
    <property type="match status" value="1"/>
</dbReference>
<dbReference type="AlphaFoldDB" id="A0A645H2Z9"/>
<dbReference type="PRINTS" id="PR00344">
    <property type="entry name" value="BCTRLSENSOR"/>
</dbReference>
<dbReference type="InterPro" id="IPR003594">
    <property type="entry name" value="HATPase_dom"/>
</dbReference>
<name>A0A645H2Z9_9ZZZZ</name>
<evidence type="ECO:0000313" key="3">
    <source>
        <dbReference type="EMBL" id="MPN32379.1"/>
    </source>
</evidence>
<evidence type="ECO:0000259" key="2">
    <source>
        <dbReference type="PROSITE" id="PS50109"/>
    </source>
</evidence>
<dbReference type="GO" id="GO:0000155">
    <property type="term" value="F:phosphorelay sensor kinase activity"/>
    <property type="evidence" value="ECO:0007669"/>
    <property type="project" value="TreeGrafter"/>
</dbReference>
<dbReference type="InterPro" id="IPR005467">
    <property type="entry name" value="His_kinase_dom"/>
</dbReference>
<dbReference type="Gene3D" id="3.30.565.10">
    <property type="entry name" value="Histidine kinase-like ATPase, C-terminal domain"/>
    <property type="match status" value="1"/>
</dbReference>
<reference evidence="3" key="1">
    <citation type="submission" date="2019-08" db="EMBL/GenBank/DDBJ databases">
        <authorList>
            <person name="Kucharzyk K."/>
            <person name="Murdoch R.W."/>
            <person name="Higgins S."/>
            <person name="Loffler F."/>
        </authorList>
    </citation>
    <scope>NUCLEOTIDE SEQUENCE</scope>
</reference>
<dbReference type="SMART" id="SM00387">
    <property type="entry name" value="HATPase_c"/>
    <property type="match status" value="1"/>
</dbReference>
<dbReference type="SUPFAM" id="SSF55874">
    <property type="entry name" value="ATPase domain of HSP90 chaperone/DNA topoisomerase II/histidine kinase"/>
    <property type="match status" value="1"/>
</dbReference>
<dbReference type="Pfam" id="PF02518">
    <property type="entry name" value="HATPase_c"/>
    <property type="match status" value="1"/>
</dbReference>
<comment type="caution">
    <text evidence="3">The sequence shown here is derived from an EMBL/GenBank/DDBJ whole genome shotgun (WGS) entry which is preliminary data.</text>
</comment>
<evidence type="ECO:0000256" key="1">
    <source>
        <dbReference type="ARBA" id="ARBA00022553"/>
    </source>
</evidence>
<accession>A0A645H2Z9</accession>
<feature type="domain" description="Histidine kinase" evidence="2">
    <location>
        <begin position="1"/>
        <end position="102"/>
    </location>
</feature>
<sequence length="102" mass="11000">MLVALVDNAIKFACDDGTIILDVQKDAGGGRALVSVKNTGHIPEQHLPHLFERFYKADLSHTDSGTGLGLAIVHEILTHLGESIEAVNEEGFAVFRFTVSLT</sequence>
<keyword evidence="1" id="KW-0597">Phosphoprotein</keyword>